<reference evidence="2" key="2">
    <citation type="submission" date="2020-09" db="EMBL/GenBank/DDBJ databases">
        <authorList>
            <person name="Sun Q."/>
            <person name="Ohkuma M."/>
        </authorList>
    </citation>
    <scope>NUCLEOTIDE SEQUENCE</scope>
    <source>
        <strain evidence="2">JCM 4633</strain>
    </source>
</reference>
<feature type="region of interest" description="Disordered" evidence="1">
    <location>
        <begin position="31"/>
        <end position="65"/>
    </location>
</feature>
<dbReference type="EMBL" id="BMVB01000005">
    <property type="protein sequence ID" value="GHC44774.1"/>
    <property type="molecule type" value="Genomic_DNA"/>
</dbReference>
<accession>A0A918TE53</accession>
<protein>
    <submittedName>
        <fullName evidence="2">Uncharacterized protein</fullName>
    </submittedName>
</protein>
<name>A0A918TE53_STRCJ</name>
<dbReference type="Proteomes" id="UP000646244">
    <property type="component" value="Unassembled WGS sequence"/>
</dbReference>
<sequence>MTGTDGLAGELQLRFPHRYGQHYWIGHALAKHPGQDADPRAGTAVDAPRCRRLRAGPGQGRQGAA</sequence>
<evidence type="ECO:0000256" key="1">
    <source>
        <dbReference type="SAM" id="MobiDB-lite"/>
    </source>
</evidence>
<reference evidence="2" key="1">
    <citation type="journal article" date="2014" name="Int. J. Syst. Evol. Microbiol.">
        <title>Complete genome sequence of Corynebacterium casei LMG S-19264T (=DSM 44701T), isolated from a smear-ripened cheese.</title>
        <authorList>
            <consortium name="US DOE Joint Genome Institute (JGI-PGF)"/>
            <person name="Walter F."/>
            <person name="Albersmeier A."/>
            <person name="Kalinowski J."/>
            <person name="Ruckert C."/>
        </authorList>
    </citation>
    <scope>NUCLEOTIDE SEQUENCE</scope>
    <source>
        <strain evidence="2">JCM 4633</strain>
    </source>
</reference>
<evidence type="ECO:0000313" key="2">
    <source>
        <dbReference type="EMBL" id="GHC44774.1"/>
    </source>
</evidence>
<dbReference type="AlphaFoldDB" id="A0A918TE53"/>
<evidence type="ECO:0000313" key="3">
    <source>
        <dbReference type="Proteomes" id="UP000646244"/>
    </source>
</evidence>
<comment type="caution">
    <text evidence="2">The sequence shown here is derived from an EMBL/GenBank/DDBJ whole genome shotgun (WGS) entry which is preliminary data.</text>
</comment>
<gene>
    <name evidence="2" type="ORF">GCM10010507_19830</name>
</gene>
<proteinExistence type="predicted"/>
<organism evidence="2 3">
    <name type="scientific">Streptomyces cinnamoneus</name>
    <name type="common">Streptoverticillium cinnamoneum</name>
    <dbReference type="NCBI Taxonomy" id="53446"/>
    <lineage>
        <taxon>Bacteria</taxon>
        <taxon>Bacillati</taxon>
        <taxon>Actinomycetota</taxon>
        <taxon>Actinomycetes</taxon>
        <taxon>Kitasatosporales</taxon>
        <taxon>Streptomycetaceae</taxon>
        <taxon>Streptomyces</taxon>
        <taxon>Streptomyces cinnamoneus group</taxon>
    </lineage>
</organism>